<evidence type="ECO:0000313" key="1">
    <source>
        <dbReference type="EMBL" id="KAG7495308.1"/>
    </source>
</evidence>
<proteinExistence type="predicted"/>
<comment type="caution">
    <text evidence="1">The sequence shown here is derived from an EMBL/GenBank/DDBJ whole genome shotgun (WGS) entry which is preliminary data.</text>
</comment>
<organism evidence="1 2">
    <name type="scientific">Solea senegalensis</name>
    <name type="common">Senegalese sole</name>
    <dbReference type="NCBI Taxonomy" id="28829"/>
    <lineage>
        <taxon>Eukaryota</taxon>
        <taxon>Metazoa</taxon>
        <taxon>Chordata</taxon>
        <taxon>Craniata</taxon>
        <taxon>Vertebrata</taxon>
        <taxon>Euteleostomi</taxon>
        <taxon>Actinopterygii</taxon>
        <taxon>Neopterygii</taxon>
        <taxon>Teleostei</taxon>
        <taxon>Neoteleostei</taxon>
        <taxon>Acanthomorphata</taxon>
        <taxon>Carangaria</taxon>
        <taxon>Pleuronectiformes</taxon>
        <taxon>Pleuronectoidei</taxon>
        <taxon>Soleidae</taxon>
        <taxon>Solea</taxon>
    </lineage>
</organism>
<dbReference type="Proteomes" id="UP000693946">
    <property type="component" value="Linkage Group LG4"/>
</dbReference>
<evidence type="ECO:0000313" key="2">
    <source>
        <dbReference type="Proteomes" id="UP000693946"/>
    </source>
</evidence>
<name>A0AAV6QQ77_SOLSE</name>
<gene>
    <name evidence="1" type="ORF">JOB18_047252</name>
</gene>
<keyword evidence="2" id="KW-1185">Reference proteome</keyword>
<protein>
    <submittedName>
        <fullName evidence="1">Uncharacterized protein</fullName>
    </submittedName>
</protein>
<dbReference type="AlphaFoldDB" id="A0AAV6QQ77"/>
<dbReference type="EMBL" id="JAGKHQ010000016">
    <property type="protein sequence ID" value="KAG7495308.1"/>
    <property type="molecule type" value="Genomic_DNA"/>
</dbReference>
<reference evidence="1 2" key="1">
    <citation type="journal article" date="2021" name="Sci. Rep.">
        <title>Chromosome anchoring in Senegalese sole (Solea senegalensis) reveals sex-associated markers and genome rearrangements in flatfish.</title>
        <authorList>
            <person name="Guerrero-Cozar I."/>
            <person name="Gomez-Garrido J."/>
            <person name="Berbel C."/>
            <person name="Martinez-Blanch J.F."/>
            <person name="Alioto T."/>
            <person name="Claros M.G."/>
            <person name="Gagnaire P.A."/>
            <person name="Manchado M."/>
        </authorList>
    </citation>
    <scope>NUCLEOTIDE SEQUENCE [LARGE SCALE GENOMIC DNA]</scope>
    <source>
        <strain evidence="1">Sse05_10M</strain>
    </source>
</reference>
<accession>A0AAV6QQ77</accession>
<sequence length="80" mass="9242">MIQAFKDYSPEENIQQLRSFSADQTSAVHFSPGFPAIVFNDYSELRGKCKHTVHERDPEAGMGLERLYEQIREVKPDELL</sequence>